<gene>
    <name evidence="1" type="ORF">SGGMMB4_03265</name>
</gene>
<name>A0A193QJY9_SODGM</name>
<protein>
    <submittedName>
        <fullName evidence="1">Uncharacterized protein</fullName>
    </submittedName>
</protein>
<dbReference type="AlphaFoldDB" id="A0A193QJY9"/>
<sequence length="37" mass="4228">MRYVHGTDVSKNRPWGRFLLRANSEIARKQGVSAGIR</sequence>
<proteinExistence type="predicted"/>
<dbReference type="EMBL" id="LN854557">
    <property type="protein sequence ID" value="CRL45497.1"/>
    <property type="molecule type" value="Genomic_DNA"/>
</dbReference>
<accession>A0A193QJY9</accession>
<organism evidence="1 2">
    <name type="scientific">Sodalis glossinidius (strain morsitans)</name>
    <dbReference type="NCBI Taxonomy" id="343509"/>
    <lineage>
        <taxon>Bacteria</taxon>
        <taxon>Pseudomonadati</taxon>
        <taxon>Pseudomonadota</taxon>
        <taxon>Gammaproteobacteria</taxon>
        <taxon>Enterobacterales</taxon>
        <taxon>Bruguierivoracaceae</taxon>
        <taxon>Sodalis</taxon>
    </lineage>
</organism>
<reference evidence="1 2" key="1">
    <citation type="submission" date="2015-05" db="EMBL/GenBank/DDBJ databases">
        <authorList>
            <person name="Goodhead I."/>
        </authorList>
    </citation>
    <scope>NUCLEOTIDE SEQUENCE [LARGE SCALE GENOMIC DNA]</scope>
    <source>
        <strain evidence="2">morsitans</strain>
    </source>
</reference>
<evidence type="ECO:0000313" key="2">
    <source>
        <dbReference type="Proteomes" id="UP000245838"/>
    </source>
</evidence>
<evidence type="ECO:0000313" key="1">
    <source>
        <dbReference type="EMBL" id="CRL45497.1"/>
    </source>
</evidence>
<dbReference type="Proteomes" id="UP000245838">
    <property type="component" value="Chromosome sggmmb4_Chromosome"/>
</dbReference>